<dbReference type="Gene3D" id="3.30.70.120">
    <property type="match status" value="1"/>
</dbReference>
<feature type="transmembrane region" description="Helical" evidence="6">
    <location>
        <begin position="101"/>
        <end position="124"/>
    </location>
</feature>
<keyword evidence="3 6" id="KW-0812">Transmembrane</keyword>
<dbReference type="InterPro" id="IPR051461">
    <property type="entry name" value="UPF0750_membrane"/>
</dbReference>
<dbReference type="PANTHER" id="PTHR33545:SF5">
    <property type="entry name" value="UPF0750 MEMBRANE PROTEIN YITT"/>
    <property type="match status" value="1"/>
</dbReference>
<keyword evidence="9" id="KW-1185">Reference proteome</keyword>
<dbReference type="Proteomes" id="UP000611762">
    <property type="component" value="Unassembled WGS sequence"/>
</dbReference>
<keyword evidence="2" id="KW-1003">Cell membrane</keyword>
<dbReference type="InterPro" id="IPR003740">
    <property type="entry name" value="YitT"/>
</dbReference>
<reference evidence="8" key="1">
    <citation type="submission" date="2020-08" db="EMBL/GenBank/DDBJ databases">
        <title>Genome public.</title>
        <authorList>
            <person name="Liu C."/>
            <person name="Sun Q."/>
        </authorList>
    </citation>
    <scope>NUCLEOTIDE SEQUENCE</scope>
    <source>
        <strain evidence="8">H8</strain>
    </source>
</reference>
<accession>A0A926DN79</accession>
<feature type="domain" description="DUF2179" evidence="7">
    <location>
        <begin position="217"/>
        <end position="271"/>
    </location>
</feature>
<name>A0A926DN79_9FIRM</name>
<protein>
    <submittedName>
        <fullName evidence="8">YitT family protein</fullName>
    </submittedName>
</protein>
<evidence type="ECO:0000256" key="5">
    <source>
        <dbReference type="ARBA" id="ARBA00023136"/>
    </source>
</evidence>
<dbReference type="EMBL" id="JACRSU010000003">
    <property type="protein sequence ID" value="MBC8541063.1"/>
    <property type="molecule type" value="Genomic_DNA"/>
</dbReference>
<dbReference type="InterPro" id="IPR015867">
    <property type="entry name" value="N-reg_PII/ATP_PRibTrfase_C"/>
</dbReference>
<keyword evidence="5 6" id="KW-0472">Membrane</keyword>
<proteinExistence type="predicted"/>
<dbReference type="Pfam" id="PF10035">
    <property type="entry name" value="DUF2179"/>
    <property type="match status" value="1"/>
</dbReference>
<dbReference type="PANTHER" id="PTHR33545">
    <property type="entry name" value="UPF0750 MEMBRANE PROTEIN YITT-RELATED"/>
    <property type="match status" value="1"/>
</dbReference>
<dbReference type="Pfam" id="PF02588">
    <property type="entry name" value="YitT_membrane"/>
    <property type="match status" value="1"/>
</dbReference>
<dbReference type="AlphaFoldDB" id="A0A926DN79"/>
<evidence type="ECO:0000256" key="3">
    <source>
        <dbReference type="ARBA" id="ARBA00022692"/>
    </source>
</evidence>
<sequence>MKKATSALTALAGVVMVAFAVSVFYVPNKIVSGGVSGLSTIMFYTAGIPTSVTYAAVNILLALIGIWVLGKGFILKSFVCSMILSGFIELFSWLPPITDNILLAAVFGGVVYGFGIGLAFSQNASTGGTDILGRLFQHFFPHMPIGKLLLIIDGTVILTSLFVFRDMELILFGIVALMVSSFAIDYLIRKLNISKLAFVITNKGNDVARYLISTSTRGVTVFDVTGAYSNEKKTMLMCAIKEREMPAFQKKIEELDAHAFTIFSESQQIVGNGFHVYR</sequence>
<comment type="subcellular location">
    <subcellularLocation>
        <location evidence="1">Cell membrane</location>
        <topology evidence="1">Multi-pass membrane protein</topology>
    </subcellularLocation>
</comment>
<dbReference type="RefSeq" id="WP_249312851.1">
    <property type="nucleotide sequence ID" value="NZ_JACRSU010000003.1"/>
</dbReference>
<dbReference type="PIRSF" id="PIRSF006483">
    <property type="entry name" value="Membrane_protein_YitT"/>
    <property type="match status" value="1"/>
</dbReference>
<evidence type="ECO:0000256" key="2">
    <source>
        <dbReference type="ARBA" id="ARBA00022475"/>
    </source>
</evidence>
<evidence type="ECO:0000313" key="9">
    <source>
        <dbReference type="Proteomes" id="UP000611762"/>
    </source>
</evidence>
<feature type="transmembrane region" description="Helical" evidence="6">
    <location>
        <begin position="44"/>
        <end position="66"/>
    </location>
</feature>
<feature type="transmembrane region" description="Helical" evidence="6">
    <location>
        <begin position="145"/>
        <end position="164"/>
    </location>
</feature>
<keyword evidence="4 6" id="KW-1133">Transmembrane helix</keyword>
<gene>
    <name evidence="8" type="ORF">H8698_08775</name>
</gene>
<evidence type="ECO:0000256" key="1">
    <source>
        <dbReference type="ARBA" id="ARBA00004651"/>
    </source>
</evidence>
<evidence type="ECO:0000259" key="7">
    <source>
        <dbReference type="Pfam" id="PF10035"/>
    </source>
</evidence>
<comment type="caution">
    <text evidence="8">The sequence shown here is derived from an EMBL/GenBank/DDBJ whole genome shotgun (WGS) entry which is preliminary data.</text>
</comment>
<dbReference type="CDD" id="cd16380">
    <property type="entry name" value="YitT_C"/>
    <property type="match status" value="1"/>
</dbReference>
<evidence type="ECO:0000313" key="8">
    <source>
        <dbReference type="EMBL" id="MBC8541063.1"/>
    </source>
</evidence>
<dbReference type="GO" id="GO:0005886">
    <property type="term" value="C:plasma membrane"/>
    <property type="evidence" value="ECO:0007669"/>
    <property type="project" value="UniProtKB-SubCell"/>
</dbReference>
<feature type="transmembrane region" description="Helical" evidence="6">
    <location>
        <begin position="73"/>
        <end position="95"/>
    </location>
</feature>
<feature type="transmembrane region" description="Helical" evidence="6">
    <location>
        <begin position="170"/>
        <end position="188"/>
    </location>
</feature>
<dbReference type="InterPro" id="IPR019264">
    <property type="entry name" value="DUF2179"/>
</dbReference>
<evidence type="ECO:0000256" key="6">
    <source>
        <dbReference type="SAM" id="Phobius"/>
    </source>
</evidence>
<organism evidence="8 9">
    <name type="scientific">Congzhengia minquanensis</name>
    <dbReference type="NCBI Taxonomy" id="2763657"/>
    <lineage>
        <taxon>Bacteria</taxon>
        <taxon>Bacillati</taxon>
        <taxon>Bacillota</taxon>
        <taxon>Clostridia</taxon>
        <taxon>Eubacteriales</taxon>
        <taxon>Oscillospiraceae</taxon>
        <taxon>Congzhengia</taxon>
    </lineage>
</organism>
<evidence type="ECO:0000256" key="4">
    <source>
        <dbReference type="ARBA" id="ARBA00022989"/>
    </source>
</evidence>